<comment type="caution">
    <text evidence="3">The sequence shown here is derived from an EMBL/GenBank/DDBJ whole genome shotgun (WGS) entry which is preliminary data.</text>
</comment>
<dbReference type="Gene3D" id="2.50.20.10">
    <property type="entry name" value="Lipoprotein localisation LolA/LolB/LppX"/>
    <property type="match status" value="1"/>
</dbReference>
<name>A0A3N1YAS7_9GAMM</name>
<evidence type="ECO:0000313" key="3">
    <source>
        <dbReference type="EMBL" id="ROR34732.1"/>
    </source>
</evidence>
<feature type="signal peptide" evidence="1">
    <location>
        <begin position="1"/>
        <end position="27"/>
    </location>
</feature>
<feature type="domain" description="Uncharacterized protein TP-0789" evidence="2">
    <location>
        <begin position="79"/>
        <end position="259"/>
    </location>
</feature>
<keyword evidence="1" id="KW-0732">Signal</keyword>
<keyword evidence="3" id="KW-0449">Lipoprotein</keyword>
<sequence length="269" mass="30218">MTGFTRRPRGLLPVLAAVLLAAAAAGADEAGEALARRVYERPDGRDATALARMILQDPGGGVRERRFVSYRRDQGGGTVWSLIRFLAPPDIADTGLLTRDRPGPDSEQWLYLPALGRVRRIAGSRKGGRFVGSDIYYEDLQDREPELDVHRILGAGTVSGQPCTRLESVPREAGSSVYERRIACIHEPTLVALEVAFHQRGRVVKRLTVHRIEKVQGYWTVMDSTMEELASGHRTRIVIERIRYDRGLPESLFERGVLEDPARERRWRP</sequence>
<dbReference type="CDD" id="cd16329">
    <property type="entry name" value="LolA_like"/>
    <property type="match status" value="1"/>
</dbReference>
<reference evidence="3 4" key="1">
    <citation type="submission" date="2018-11" db="EMBL/GenBank/DDBJ databases">
        <title>Genomic Encyclopedia of Type Strains, Phase IV (KMG-IV): sequencing the most valuable type-strain genomes for metagenomic binning, comparative biology and taxonomic classification.</title>
        <authorList>
            <person name="Goeker M."/>
        </authorList>
    </citation>
    <scope>NUCLEOTIDE SEQUENCE [LARGE SCALE GENOMIC DNA]</scope>
    <source>
        <strain evidence="3 4">DSM 100275</strain>
    </source>
</reference>
<dbReference type="Pfam" id="PF17131">
    <property type="entry name" value="LolA_like"/>
    <property type="match status" value="1"/>
</dbReference>
<protein>
    <submittedName>
        <fullName evidence="3">Outer membrane lipoprotein-sorting protein</fullName>
    </submittedName>
</protein>
<evidence type="ECO:0000313" key="4">
    <source>
        <dbReference type="Proteomes" id="UP000276634"/>
    </source>
</evidence>
<dbReference type="AlphaFoldDB" id="A0A3N1YAS7"/>
<feature type="chain" id="PRO_5017924494" evidence="1">
    <location>
        <begin position="28"/>
        <end position="269"/>
    </location>
</feature>
<proteinExistence type="predicted"/>
<dbReference type="RefSeq" id="WP_123400152.1">
    <property type="nucleotide sequence ID" value="NZ_RJVI01000001.1"/>
</dbReference>
<accession>A0A3N1YAS7</accession>
<evidence type="ECO:0000256" key="1">
    <source>
        <dbReference type="SAM" id="SignalP"/>
    </source>
</evidence>
<dbReference type="Proteomes" id="UP000276634">
    <property type="component" value="Unassembled WGS sequence"/>
</dbReference>
<gene>
    <name evidence="3" type="ORF">EDC57_0636</name>
</gene>
<evidence type="ECO:0000259" key="2">
    <source>
        <dbReference type="Pfam" id="PF17131"/>
    </source>
</evidence>
<organism evidence="3 4">
    <name type="scientific">Inmirania thermothiophila</name>
    <dbReference type="NCBI Taxonomy" id="1750597"/>
    <lineage>
        <taxon>Bacteria</taxon>
        <taxon>Pseudomonadati</taxon>
        <taxon>Pseudomonadota</taxon>
        <taxon>Gammaproteobacteria</taxon>
        <taxon>Chromatiales</taxon>
        <taxon>Ectothiorhodospiraceae</taxon>
        <taxon>Inmirania</taxon>
    </lineage>
</organism>
<dbReference type="EMBL" id="RJVI01000001">
    <property type="protein sequence ID" value="ROR34732.1"/>
    <property type="molecule type" value="Genomic_DNA"/>
</dbReference>
<keyword evidence="4" id="KW-1185">Reference proteome</keyword>
<dbReference type="InterPro" id="IPR033399">
    <property type="entry name" value="TP_0789-like"/>
</dbReference>
<dbReference type="OrthoDB" id="9803781at2"/>